<dbReference type="InterPro" id="IPR041373">
    <property type="entry name" value="RT_RNaseH"/>
</dbReference>
<protein>
    <recommendedName>
        <fullName evidence="8">Reverse transcriptase RNase H-like domain-containing protein</fullName>
    </recommendedName>
</protein>
<keyword evidence="4" id="KW-0255">Endonuclease</keyword>
<feature type="region of interest" description="Disordered" evidence="7">
    <location>
        <begin position="125"/>
        <end position="163"/>
    </location>
</feature>
<feature type="compositionally biased region" description="Polar residues" evidence="7">
    <location>
        <begin position="126"/>
        <end position="138"/>
    </location>
</feature>
<dbReference type="CDD" id="cd09274">
    <property type="entry name" value="RNase_HI_RT_Ty3"/>
    <property type="match status" value="1"/>
</dbReference>
<evidence type="ECO:0000256" key="3">
    <source>
        <dbReference type="ARBA" id="ARBA00022722"/>
    </source>
</evidence>
<keyword evidence="2" id="KW-0548">Nucleotidyltransferase</keyword>
<sequence>MLQQVDQSTKTPEEVLELIEEMTANMYSYPMERSSKKPAGIYKMDSSTATQAQLEALQHQLANFQQQSNPVVASICGICGGGHADHDCQGNVYALNSMPEQTNFVGNSRRMDPYSNTYNPGWKNHPNFSWNNANQARQNPPGFKPLQANAQQKEEPQRENDSKVMRAIYEELRDVYETPRGALPSNSEINPKEQVKAITLRSGKTLEEHQPKEQPTMETERAQKGEEEKEKKKVSPPSSPRRKKGKDALPITDIDIRHLPYPSRAKFDILESSFARFLETFQNLQINTPLLEALKQIPLYGKFLKEVLSGKRKIEEKGTVVLNENCSAILKNELLRKLKDPGSFTIPCEIGSNKFANALCDLGASVNLMPLSLCRYLKLGEPQETGITLKFADRSTKIPEGVMEDVLHLELVLERCEEKKLVLNWEKCHFMVRDGIVLGHKISEKGIEVDKAKIEVIEKLPPPTSVKGIRSFLGHAGFYRMFIKDFSKIAKPLSNLLSKDVQFDFNTECLLAFDLLKQKFISAPIIVSPDWNLPFELMCDASDFALGAALGQRKEKVFHTISYASHTLTGPQLNYTTAEKNLMVVVFSFEKFRSYLIGSKVIVWTDHAALRYLFAKKDSKPRRIRWILLLQEFDIEIKDKKGAENVVADHLSRLEA</sequence>
<dbReference type="EMBL" id="JAINDJ010000002">
    <property type="protein sequence ID" value="KAG9458324.1"/>
    <property type="molecule type" value="Genomic_DNA"/>
</dbReference>
<keyword evidence="1" id="KW-0808">Transferase</keyword>
<dbReference type="CDD" id="cd00303">
    <property type="entry name" value="retropepsin_like"/>
    <property type="match status" value="1"/>
</dbReference>
<dbReference type="InterPro" id="IPR043128">
    <property type="entry name" value="Rev_trsase/Diguanyl_cyclase"/>
</dbReference>
<evidence type="ECO:0000259" key="8">
    <source>
        <dbReference type="Pfam" id="PF17917"/>
    </source>
</evidence>
<keyword evidence="6" id="KW-0695">RNA-directed DNA polymerase</keyword>
<name>A0AAV7FBF7_ARIFI</name>
<dbReference type="PANTHER" id="PTHR34072">
    <property type="entry name" value="ENZYMATIC POLYPROTEIN-RELATED"/>
    <property type="match status" value="1"/>
</dbReference>
<dbReference type="InterPro" id="IPR043502">
    <property type="entry name" value="DNA/RNA_pol_sf"/>
</dbReference>
<feature type="compositionally biased region" description="Basic and acidic residues" evidence="7">
    <location>
        <begin position="218"/>
        <end position="233"/>
    </location>
</feature>
<feature type="compositionally biased region" description="Basic and acidic residues" evidence="7">
    <location>
        <begin position="152"/>
        <end position="163"/>
    </location>
</feature>
<dbReference type="PANTHER" id="PTHR34072:SF57">
    <property type="entry name" value="RNA-DIRECTED DNA POLYMERASE"/>
    <property type="match status" value="1"/>
</dbReference>
<evidence type="ECO:0000256" key="1">
    <source>
        <dbReference type="ARBA" id="ARBA00022679"/>
    </source>
</evidence>
<evidence type="ECO:0000256" key="6">
    <source>
        <dbReference type="ARBA" id="ARBA00022918"/>
    </source>
</evidence>
<dbReference type="FunFam" id="3.30.70.270:FF:000020">
    <property type="entry name" value="Transposon Tf2-6 polyprotein-like Protein"/>
    <property type="match status" value="1"/>
</dbReference>
<evidence type="ECO:0000256" key="2">
    <source>
        <dbReference type="ARBA" id="ARBA00022695"/>
    </source>
</evidence>
<dbReference type="Proteomes" id="UP000825729">
    <property type="component" value="Unassembled WGS sequence"/>
</dbReference>
<dbReference type="Pfam" id="PF17917">
    <property type="entry name" value="RT_RNaseH"/>
    <property type="match status" value="1"/>
</dbReference>
<evidence type="ECO:0000313" key="10">
    <source>
        <dbReference type="Proteomes" id="UP000825729"/>
    </source>
</evidence>
<dbReference type="Gene3D" id="3.30.70.270">
    <property type="match status" value="2"/>
</dbReference>
<dbReference type="GO" id="GO:0004519">
    <property type="term" value="F:endonuclease activity"/>
    <property type="evidence" value="ECO:0007669"/>
    <property type="project" value="UniProtKB-KW"/>
</dbReference>
<evidence type="ECO:0000256" key="5">
    <source>
        <dbReference type="ARBA" id="ARBA00022801"/>
    </source>
</evidence>
<proteinExistence type="predicted"/>
<dbReference type="AlphaFoldDB" id="A0AAV7FBF7"/>
<evidence type="ECO:0000256" key="7">
    <source>
        <dbReference type="SAM" id="MobiDB-lite"/>
    </source>
</evidence>
<keyword evidence="3" id="KW-0540">Nuclease</keyword>
<keyword evidence="5" id="KW-0378">Hydrolase</keyword>
<feature type="domain" description="Reverse transcriptase RNase H-like" evidence="8">
    <location>
        <begin position="530"/>
        <end position="633"/>
    </location>
</feature>
<feature type="region of interest" description="Disordered" evidence="7">
    <location>
        <begin position="202"/>
        <end position="249"/>
    </location>
</feature>
<comment type="caution">
    <text evidence="9">The sequence shown here is derived from an EMBL/GenBank/DDBJ whole genome shotgun (WGS) entry which is preliminary data.</text>
</comment>
<evidence type="ECO:0000313" key="9">
    <source>
        <dbReference type="EMBL" id="KAG9458324.1"/>
    </source>
</evidence>
<dbReference type="SUPFAM" id="SSF56672">
    <property type="entry name" value="DNA/RNA polymerases"/>
    <property type="match status" value="1"/>
</dbReference>
<organism evidence="9 10">
    <name type="scientific">Aristolochia fimbriata</name>
    <name type="common">White veined hardy Dutchman's pipe vine</name>
    <dbReference type="NCBI Taxonomy" id="158543"/>
    <lineage>
        <taxon>Eukaryota</taxon>
        <taxon>Viridiplantae</taxon>
        <taxon>Streptophyta</taxon>
        <taxon>Embryophyta</taxon>
        <taxon>Tracheophyta</taxon>
        <taxon>Spermatophyta</taxon>
        <taxon>Magnoliopsida</taxon>
        <taxon>Magnoliidae</taxon>
        <taxon>Piperales</taxon>
        <taxon>Aristolochiaceae</taxon>
        <taxon>Aristolochia</taxon>
    </lineage>
</organism>
<dbReference type="GO" id="GO:0016787">
    <property type="term" value="F:hydrolase activity"/>
    <property type="evidence" value="ECO:0007669"/>
    <property type="project" value="UniProtKB-KW"/>
</dbReference>
<gene>
    <name evidence="9" type="ORF">H6P81_002832</name>
</gene>
<reference evidence="9 10" key="1">
    <citation type="submission" date="2021-07" db="EMBL/GenBank/DDBJ databases">
        <title>The Aristolochia fimbriata genome: insights into angiosperm evolution, floral development and chemical biosynthesis.</title>
        <authorList>
            <person name="Jiao Y."/>
        </authorList>
    </citation>
    <scope>NUCLEOTIDE SEQUENCE [LARGE SCALE GENOMIC DNA]</scope>
    <source>
        <strain evidence="9">IBCAS-2021</strain>
        <tissue evidence="9">Leaf</tissue>
    </source>
</reference>
<evidence type="ECO:0000256" key="4">
    <source>
        <dbReference type="ARBA" id="ARBA00022759"/>
    </source>
</evidence>
<keyword evidence="10" id="KW-1185">Reference proteome</keyword>
<accession>A0AAV7FBF7</accession>
<dbReference type="GO" id="GO:0003964">
    <property type="term" value="F:RNA-directed DNA polymerase activity"/>
    <property type="evidence" value="ECO:0007669"/>
    <property type="project" value="UniProtKB-KW"/>
</dbReference>